<feature type="transmembrane region" description="Helical" evidence="7">
    <location>
        <begin position="377"/>
        <end position="400"/>
    </location>
</feature>
<feature type="transmembrane region" description="Helical" evidence="7">
    <location>
        <begin position="94"/>
        <end position="112"/>
    </location>
</feature>
<keyword evidence="5 7" id="KW-1133">Transmembrane helix</keyword>
<dbReference type="InterPro" id="IPR020846">
    <property type="entry name" value="MFS_dom"/>
</dbReference>
<evidence type="ECO:0000256" key="5">
    <source>
        <dbReference type="ARBA" id="ARBA00022989"/>
    </source>
</evidence>
<feature type="domain" description="Major facilitator superfamily (MFS) profile" evidence="8">
    <location>
        <begin position="21"/>
        <end position="432"/>
    </location>
</feature>
<dbReference type="PANTHER" id="PTHR43045">
    <property type="entry name" value="SHIKIMATE TRANSPORTER"/>
    <property type="match status" value="1"/>
</dbReference>
<feature type="transmembrane region" description="Helical" evidence="7">
    <location>
        <begin position="406"/>
        <end position="428"/>
    </location>
</feature>
<protein>
    <submittedName>
        <fullName evidence="9">MFS transporter</fullName>
    </submittedName>
</protein>
<dbReference type="Pfam" id="PF07690">
    <property type="entry name" value="MFS_1"/>
    <property type="match status" value="1"/>
</dbReference>
<gene>
    <name evidence="9" type="ORF">GCM10023081_36870</name>
</gene>
<dbReference type="InterPro" id="IPR011701">
    <property type="entry name" value="MFS"/>
</dbReference>
<feature type="transmembrane region" description="Helical" evidence="7">
    <location>
        <begin position="248"/>
        <end position="270"/>
    </location>
</feature>
<feature type="transmembrane region" description="Helical" evidence="7">
    <location>
        <begin position="159"/>
        <end position="185"/>
    </location>
</feature>
<feature type="transmembrane region" description="Helical" evidence="7">
    <location>
        <begin position="316"/>
        <end position="332"/>
    </location>
</feature>
<keyword evidence="10" id="KW-1185">Reference proteome</keyword>
<dbReference type="CDD" id="cd17369">
    <property type="entry name" value="MFS_ShiA_like"/>
    <property type="match status" value="1"/>
</dbReference>
<feature type="transmembrane region" description="Helical" evidence="7">
    <location>
        <begin position="58"/>
        <end position="82"/>
    </location>
</feature>
<dbReference type="EMBL" id="BAABEO010000024">
    <property type="protein sequence ID" value="GAA3696405.1"/>
    <property type="molecule type" value="Genomic_DNA"/>
</dbReference>
<evidence type="ECO:0000256" key="3">
    <source>
        <dbReference type="ARBA" id="ARBA00022475"/>
    </source>
</evidence>
<evidence type="ECO:0000256" key="6">
    <source>
        <dbReference type="ARBA" id="ARBA00023136"/>
    </source>
</evidence>
<name>A0ABP7CXK6_9MICC</name>
<dbReference type="Proteomes" id="UP001500752">
    <property type="component" value="Unassembled WGS sequence"/>
</dbReference>
<feature type="transmembrane region" description="Helical" evidence="7">
    <location>
        <begin position="338"/>
        <end position="356"/>
    </location>
</feature>
<dbReference type="PANTHER" id="PTHR43045:SF1">
    <property type="entry name" value="SHIKIMATE TRANSPORTER"/>
    <property type="match status" value="1"/>
</dbReference>
<feature type="transmembrane region" description="Helical" evidence="7">
    <location>
        <begin position="21"/>
        <end position="52"/>
    </location>
</feature>
<evidence type="ECO:0000313" key="10">
    <source>
        <dbReference type="Proteomes" id="UP001500752"/>
    </source>
</evidence>
<sequence>MTSTNIPVQRTAADKSQIRKIIASSLVGTVLEYYEFFVYGTVAALVLGGLFFPGEDPLVGTLAAFATFAVGFVARPFGSVLFGHFGDKLGRKATLVTSLLLMGGSTVAIGLLPTYEAIGVAAPILLVTMRLIQGLALGGEWGGAALMLVENAKPGKRGLMGSIVMIGVPGGLVLASLVTSLAIWVSGDQFAVWGWRLPFLVSALLLAVALFIRLSVSETPEFLEAKAKQDAAPKAPVGLVVRHHWKDLFLAFGVAAPGNAIFFIIATFTVNYATAGLGLDKGAVLIVQGIAGLIYCGTIPLVGLLADRIGLWQTELIGAICAGVFIPLYFLMINTKSLGLMLVAMTLGMAGVHALLQAPQAALFSSRFPVPVRYTGIAMSQALPTTVVGGTVALVATWFVSLTGDASLIIYYVIGLSVLAAACALGFARRANTEPSA</sequence>
<feature type="transmembrane region" description="Helical" evidence="7">
    <location>
        <begin position="282"/>
        <end position="304"/>
    </location>
</feature>
<evidence type="ECO:0000256" key="2">
    <source>
        <dbReference type="ARBA" id="ARBA00022448"/>
    </source>
</evidence>
<evidence type="ECO:0000256" key="1">
    <source>
        <dbReference type="ARBA" id="ARBA00004651"/>
    </source>
</evidence>
<evidence type="ECO:0000256" key="4">
    <source>
        <dbReference type="ARBA" id="ARBA00022692"/>
    </source>
</evidence>
<keyword evidence="3" id="KW-1003">Cell membrane</keyword>
<dbReference type="SUPFAM" id="SSF103473">
    <property type="entry name" value="MFS general substrate transporter"/>
    <property type="match status" value="1"/>
</dbReference>
<evidence type="ECO:0000256" key="7">
    <source>
        <dbReference type="SAM" id="Phobius"/>
    </source>
</evidence>
<proteinExistence type="predicted"/>
<evidence type="ECO:0000259" key="8">
    <source>
        <dbReference type="PROSITE" id="PS50850"/>
    </source>
</evidence>
<dbReference type="Gene3D" id="1.20.1250.20">
    <property type="entry name" value="MFS general substrate transporter like domains"/>
    <property type="match status" value="2"/>
</dbReference>
<dbReference type="PROSITE" id="PS50850">
    <property type="entry name" value="MFS"/>
    <property type="match status" value="1"/>
</dbReference>
<comment type="subcellular location">
    <subcellularLocation>
        <location evidence="1">Cell membrane</location>
        <topology evidence="1">Multi-pass membrane protein</topology>
    </subcellularLocation>
</comment>
<accession>A0ABP7CXK6</accession>
<reference evidence="10" key="1">
    <citation type="journal article" date="2019" name="Int. J. Syst. Evol. Microbiol.">
        <title>The Global Catalogue of Microorganisms (GCM) 10K type strain sequencing project: providing services to taxonomists for standard genome sequencing and annotation.</title>
        <authorList>
            <consortium name="The Broad Institute Genomics Platform"/>
            <consortium name="The Broad Institute Genome Sequencing Center for Infectious Disease"/>
            <person name="Wu L."/>
            <person name="Ma J."/>
        </authorList>
    </citation>
    <scope>NUCLEOTIDE SEQUENCE [LARGE SCALE GENOMIC DNA]</scope>
    <source>
        <strain evidence="10">JCM 30742</strain>
    </source>
</reference>
<feature type="transmembrane region" description="Helical" evidence="7">
    <location>
        <begin position="197"/>
        <end position="216"/>
    </location>
</feature>
<dbReference type="RefSeq" id="WP_345153110.1">
    <property type="nucleotide sequence ID" value="NZ_BAABEO010000024.1"/>
</dbReference>
<organism evidence="9 10">
    <name type="scientific">Arthrobacter ginkgonis</name>
    <dbReference type="NCBI Taxonomy" id="1630594"/>
    <lineage>
        <taxon>Bacteria</taxon>
        <taxon>Bacillati</taxon>
        <taxon>Actinomycetota</taxon>
        <taxon>Actinomycetes</taxon>
        <taxon>Micrococcales</taxon>
        <taxon>Micrococcaceae</taxon>
        <taxon>Arthrobacter</taxon>
    </lineage>
</organism>
<comment type="caution">
    <text evidence="9">The sequence shown here is derived from an EMBL/GenBank/DDBJ whole genome shotgun (WGS) entry which is preliminary data.</text>
</comment>
<keyword evidence="2" id="KW-0813">Transport</keyword>
<keyword evidence="4 7" id="KW-0812">Transmembrane</keyword>
<dbReference type="InterPro" id="IPR036259">
    <property type="entry name" value="MFS_trans_sf"/>
</dbReference>
<keyword evidence="6 7" id="KW-0472">Membrane</keyword>
<evidence type="ECO:0000313" key="9">
    <source>
        <dbReference type="EMBL" id="GAA3696405.1"/>
    </source>
</evidence>